<dbReference type="Proteomes" id="UP000430519">
    <property type="component" value="Unassembled WGS sequence"/>
</dbReference>
<sequence>MRAPLTVTLLTALLAACSQTPTPAPDVTGSAEGLAAQARSTCRLPAIPSVIRAVRFDPSYAYGLGLDATQLSAQLVDAWAREGVNTAYVLVYNPTYGARYRTTYANNVVESWGQQDLLGELLRAAAPRGIQVIAWVYDFRHAGALAANPDWTSRRADGQGYEESFDRAFMTLGSSAAETWYQGFLKDLLTRYPALSGVDLAEPVVNWWGAQADYSAASTAAFQKAYPGQAVGGDTWRTWRAAQLSAHLARSARTVRSLCKRVHVTTTLTAAPDGTLMTPATVARETGFDLNAVLGSADRPDVLNAELIWQQWKAEYGAAVFTPDWTGAATRQALAQVAGRARLAVHVETTPFGAVVPSDADTQAALRAASAAGASALDVYDSTVLDSSSPWASVYAPLTAQAR</sequence>
<evidence type="ECO:0000313" key="1">
    <source>
        <dbReference type="EMBL" id="MXV21559.1"/>
    </source>
</evidence>
<proteinExistence type="predicted"/>
<keyword evidence="2" id="KW-1185">Reference proteome</keyword>
<protein>
    <recommendedName>
        <fullName evidence="3">Glycosyl hydrolase-like 10 domain-containing protein</fullName>
    </recommendedName>
</protein>
<dbReference type="EMBL" id="WVHK01000106">
    <property type="protein sequence ID" value="MXV21559.1"/>
    <property type="molecule type" value="Genomic_DNA"/>
</dbReference>
<dbReference type="RefSeq" id="WP_160981880.1">
    <property type="nucleotide sequence ID" value="NZ_WVHK01000106.1"/>
</dbReference>
<organism evidence="1 2">
    <name type="scientific">Deinococcus xianganensis</name>
    <dbReference type="NCBI Taxonomy" id="1507289"/>
    <lineage>
        <taxon>Bacteria</taxon>
        <taxon>Thermotogati</taxon>
        <taxon>Deinococcota</taxon>
        <taxon>Deinococci</taxon>
        <taxon>Deinococcales</taxon>
        <taxon>Deinococcaceae</taxon>
        <taxon>Deinococcus</taxon>
    </lineage>
</organism>
<dbReference type="AlphaFoldDB" id="A0A6I4YGR5"/>
<comment type="caution">
    <text evidence="1">The sequence shown here is derived from an EMBL/GenBank/DDBJ whole genome shotgun (WGS) entry which is preliminary data.</text>
</comment>
<dbReference type="Gene3D" id="3.20.20.80">
    <property type="entry name" value="Glycosidases"/>
    <property type="match status" value="1"/>
</dbReference>
<dbReference type="PROSITE" id="PS51257">
    <property type="entry name" value="PROKAR_LIPOPROTEIN"/>
    <property type="match status" value="1"/>
</dbReference>
<accession>A0A6I4YGR5</accession>
<name>A0A6I4YGR5_9DEIO</name>
<evidence type="ECO:0000313" key="2">
    <source>
        <dbReference type="Proteomes" id="UP000430519"/>
    </source>
</evidence>
<reference evidence="1 2" key="1">
    <citation type="submission" date="2019-11" db="EMBL/GenBank/DDBJ databases">
        <title>Genome sequence of Deinococcus xianganensis Y35, AI-2 producing algicidal bacterium, isolated from lake water.</title>
        <authorList>
            <person name="Li Y."/>
        </authorList>
    </citation>
    <scope>NUCLEOTIDE SEQUENCE [LARGE SCALE GENOMIC DNA]</scope>
    <source>
        <strain evidence="1 2">Y35</strain>
    </source>
</reference>
<gene>
    <name evidence="1" type="ORF">GLX28_18220</name>
</gene>
<evidence type="ECO:0008006" key="3">
    <source>
        <dbReference type="Google" id="ProtNLM"/>
    </source>
</evidence>